<name>A0A1C7LS22_GRIFR</name>
<protein>
    <submittedName>
        <fullName evidence="1">Uncharacterized protein</fullName>
    </submittedName>
</protein>
<sequence>MKFQQTPVWATGKAHDLWERGPCGRKAEKTNAPDVLGAGNYAPRTSELCAGLSTITRDFSGYCWPVSMRLGRALWRSEMRSPRPGPAFKK</sequence>
<accession>A0A1C7LS22</accession>
<dbReference type="Proteomes" id="UP000092993">
    <property type="component" value="Unassembled WGS sequence"/>
</dbReference>
<comment type="caution">
    <text evidence="1">The sequence shown here is derived from an EMBL/GenBank/DDBJ whole genome shotgun (WGS) entry which is preliminary data.</text>
</comment>
<dbReference type="AlphaFoldDB" id="A0A1C7LS22"/>
<evidence type="ECO:0000313" key="2">
    <source>
        <dbReference type="Proteomes" id="UP000092993"/>
    </source>
</evidence>
<organism evidence="1 2">
    <name type="scientific">Grifola frondosa</name>
    <name type="common">Maitake</name>
    <name type="synonym">Polyporus frondosus</name>
    <dbReference type="NCBI Taxonomy" id="5627"/>
    <lineage>
        <taxon>Eukaryota</taxon>
        <taxon>Fungi</taxon>
        <taxon>Dikarya</taxon>
        <taxon>Basidiomycota</taxon>
        <taxon>Agaricomycotina</taxon>
        <taxon>Agaricomycetes</taxon>
        <taxon>Polyporales</taxon>
        <taxon>Grifolaceae</taxon>
        <taxon>Grifola</taxon>
    </lineage>
</organism>
<proteinExistence type="predicted"/>
<gene>
    <name evidence="1" type="ORF">A0H81_12071</name>
</gene>
<dbReference type="EMBL" id="LUGG01000023">
    <property type="protein sequence ID" value="OBZ67645.1"/>
    <property type="molecule type" value="Genomic_DNA"/>
</dbReference>
<keyword evidence="2" id="KW-1185">Reference proteome</keyword>
<evidence type="ECO:0000313" key="1">
    <source>
        <dbReference type="EMBL" id="OBZ67645.1"/>
    </source>
</evidence>
<reference evidence="1 2" key="1">
    <citation type="submission" date="2016-03" db="EMBL/GenBank/DDBJ databases">
        <title>Whole genome sequencing of Grifola frondosa 9006-11.</title>
        <authorList>
            <person name="Min B."/>
            <person name="Park H."/>
            <person name="Kim J.-G."/>
            <person name="Cho H."/>
            <person name="Oh Y.-L."/>
            <person name="Kong W.-S."/>
            <person name="Choi I.-G."/>
        </authorList>
    </citation>
    <scope>NUCLEOTIDE SEQUENCE [LARGE SCALE GENOMIC DNA]</scope>
    <source>
        <strain evidence="1 2">9006-11</strain>
    </source>
</reference>